<dbReference type="AlphaFoldDB" id="A0A0A9H9M8"/>
<accession>A0A0A9H9M8</accession>
<dbReference type="EMBL" id="GBRH01165382">
    <property type="protein sequence ID" value="JAE32514.1"/>
    <property type="molecule type" value="Transcribed_RNA"/>
</dbReference>
<reference evidence="1" key="2">
    <citation type="journal article" date="2015" name="Data Brief">
        <title>Shoot transcriptome of the giant reed, Arundo donax.</title>
        <authorList>
            <person name="Barrero R.A."/>
            <person name="Guerrero F.D."/>
            <person name="Moolhuijzen P."/>
            <person name="Goolsby J.A."/>
            <person name="Tidwell J."/>
            <person name="Bellgard S.E."/>
            <person name="Bellgard M.I."/>
        </authorList>
    </citation>
    <scope>NUCLEOTIDE SEQUENCE</scope>
    <source>
        <tissue evidence="1">Shoot tissue taken approximately 20 cm above the soil surface</tissue>
    </source>
</reference>
<protein>
    <submittedName>
        <fullName evidence="1">Pdi5</fullName>
    </submittedName>
</protein>
<evidence type="ECO:0000313" key="1">
    <source>
        <dbReference type="EMBL" id="JAE32514.1"/>
    </source>
</evidence>
<sequence>MAHSLRSKNQNQYRKKRDLLKRLLGVHLILLYWKVLKTSSLRFIHLGVLIVKRQVKTLRSWPSISVA</sequence>
<organism evidence="1">
    <name type="scientific">Arundo donax</name>
    <name type="common">Giant reed</name>
    <name type="synonym">Donax arundinaceus</name>
    <dbReference type="NCBI Taxonomy" id="35708"/>
    <lineage>
        <taxon>Eukaryota</taxon>
        <taxon>Viridiplantae</taxon>
        <taxon>Streptophyta</taxon>
        <taxon>Embryophyta</taxon>
        <taxon>Tracheophyta</taxon>
        <taxon>Spermatophyta</taxon>
        <taxon>Magnoliopsida</taxon>
        <taxon>Liliopsida</taxon>
        <taxon>Poales</taxon>
        <taxon>Poaceae</taxon>
        <taxon>PACMAD clade</taxon>
        <taxon>Arundinoideae</taxon>
        <taxon>Arundineae</taxon>
        <taxon>Arundo</taxon>
    </lineage>
</organism>
<proteinExistence type="predicted"/>
<name>A0A0A9H9M8_ARUDO</name>
<reference evidence="1" key="1">
    <citation type="submission" date="2014-09" db="EMBL/GenBank/DDBJ databases">
        <authorList>
            <person name="Magalhaes I.L.F."/>
            <person name="Oliveira U."/>
            <person name="Santos F.R."/>
            <person name="Vidigal T.H.D.A."/>
            <person name="Brescovit A.D."/>
            <person name="Santos A.J."/>
        </authorList>
    </citation>
    <scope>NUCLEOTIDE SEQUENCE</scope>
    <source>
        <tissue evidence="1">Shoot tissue taken approximately 20 cm above the soil surface</tissue>
    </source>
</reference>